<sequence length="133" mass="14022">MMTGKRQTMRFGVVVLALAALGAMGSGGWAVAGRSEQGPNYSCSIKVPEPEPADLAALAKITADQAVAAGQAAFPGAKVEKVELENENGCLVYEVHLSNGMEIKVDAGNGKVVHQELEKDEERREGPKKTGEK</sequence>
<dbReference type="SUPFAM" id="SSF160574">
    <property type="entry name" value="BT0923-like"/>
    <property type="match status" value="1"/>
</dbReference>
<feature type="compositionally biased region" description="Basic and acidic residues" evidence="1">
    <location>
        <begin position="113"/>
        <end position="133"/>
    </location>
</feature>
<dbReference type="AlphaFoldDB" id="A0A7C3UZF7"/>
<evidence type="ECO:0000256" key="1">
    <source>
        <dbReference type="SAM" id="MobiDB-lite"/>
    </source>
</evidence>
<protein>
    <submittedName>
        <fullName evidence="3">Peptidase</fullName>
    </submittedName>
</protein>
<organism evidence="3">
    <name type="scientific">Desulfobacca acetoxidans</name>
    <dbReference type="NCBI Taxonomy" id="60893"/>
    <lineage>
        <taxon>Bacteria</taxon>
        <taxon>Pseudomonadati</taxon>
        <taxon>Thermodesulfobacteriota</taxon>
        <taxon>Desulfobaccia</taxon>
        <taxon>Desulfobaccales</taxon>
        <taxon>Desulfobaccaceae</taxon>
        <taxon>Desulfobacca</taxon>
    </lineage>
</organism>
<evidence type="ECO:0000313" key="3">
    <source>
        <dbReference type="EMBL" id="HGF35336.1"/>
    </source>
</evidence>
<name>A0A7C3UZF7_9BACT</name>
<dbReference type="InterPro" id="IPR025711">
    <property type="entry name" value="PepSY"/>
</dbReference>
<proteinExistence type="predicted"/>
<feature type="domain" description="PepSY" evidence="2">
    <location>
        <begin position="60"/>
        <end position="113"/>
    </location>
</feature>
<reference evidence="3" key="1">
    <citation type="journal article" date="2020" name="mSystems">
        <title>Genome- and Community-Level Interaction Insights into Carbon Utilization and Element Cycling Functions of Hydrothermarchaeota in Hydrothermal Sediment.</title>
        <authorList>
            <person name="Zhou Z."/>
            <person name="Liu Y."/>
            <person name="Xu W."/>
            <person name="Pan J."/>
            <person name="Luo Z.H."/>
            <person name="Li M."/>
        </authorList>
    </citation>
    <scope>NUCLEOTIDE SEQUENCE [LARGE SCALE GENOMIC DNA]</scope>
    <source>
        <strain evidence="3">SpSt-897</strain>
    </source>
</reference>
<dbReference type="Gene3D" id="3.10.450.40">
    <property type="match status" value="1"/>
</dbReference>
<gene>
    <name evidence="3" type="ORF">ENW96_13320</name>
</gene>
<comment type="caution">
    <text evidence="3">The sequence shown here is derived from an EMBL/GenBank/DDBJ whole genome shotgun (WGS) entry which is preliminary data.</text>
</comment>
<dbReference type="EMBL" id="DTMF01000318">
    <property type="protein sequence ID" value="HGF35336.1"/>
    <property type="molecule type" value="Genomic_DNA"/>
</dbReference>
<evidence type="ECO:0000259" key="2">
    <source>
        <dbReference type="Pfam" id="PF03413"/>
    </source>
</evidence>
<dbReference type="Pfam" id="PF03413">
    <property type="entry name" value="PepSY"/>
    <property type="match status" value="1"/>
</dbReference>
<accession>A0A7C3UZF7</accession>
<feature type="region of interest" description="Disordered" evidence="1">
    <location>
        <begin position="108"/>
        <end position="133"/>
    </location>
</feature>